<comment type="caution">
    <text evidence="1">The sequence shown here is derived from an EMBL/GenBank/DDBJ whole genome shotgun (WGS) entry which is preliminary data.</text>
</comment>
<gene>
    <name evidence="1" type="ORF">D5S18_24875</name>
</gene>
<dbReference type="AlphaFoldDB" id="A0A3A4KFK2"/>
<sequence length="136" mass="15002">MARPYIGRATTHGETPFTHWIRSDMSAYQPTPEQAQIIDAGAETGKPNTLKVAAQQVEFEVLLDLFLDGMCSGAASIIAHFNPTLSGSEVDQSARALLRSFPGDPLALESLRHHIRRRLDGHTTDDATEVRVYRSK</sequence>
<accession>A0A3A4KFK2</accession>
<organism evidence="1 2">
    <name type="scientific">Nocardia panacis</name>
    <dbReference type="NCBI Taxonomy" id="2340916"/>
    <lineage>
        <taxon>Bacteria</taxon>
        <taxon>Bacillati</taxon>
        <taxon>Actinomycetota</taxon>
        <taxon>Actinomycetes</taxon>
        <taxon>Mycobacteriales</taxon>
        <taxon>Nocardiaceae</taxon>
        <taxon>Nocardia</taxon>
    </lineage>
</organism>
<proteinExistence type="predicted"/>
<protein>
    <submittedName>
        <fullName evidence="1">Uncharacterized protein</fullName>
    </submittedName>
</protein>
<evidence type="ECO:0000313" key="1">
    <source>
        <dbReference type="EMBL" id="RJO71408.1"/>
    </source>
</evidence>
<evidence type="ECO:0000313" key="2">
    <source>
        <dbReference type="Proteomes" id="UP000266677"/>
    </source>
</evidence>
<keyword evidence="2" id="KW-1185">Reference proteome</keyword>
<reference evidence="1 2" key="1">
    <citation type="submission" date="2018-09" db="EMBL/GenBank/DDBJ databases">
        <title>YIM PH21274 draft genome.</title>
        <authorList>
            <person name="Miao C."/>
        </authorList>
    </citation>
    <scope>NUCLEOTIDE SEQUENCE [LARGE SCALE GENOMIC DNA]</scope>
    <source>
        <strain evidence="1 2">YIM PH 21724</strain>
    </source>
</reference>
<dbReference type="Proteomes" id="UP000266677">
    <property type="component" value="Unassembled WGS sequence"/>
</dbReference>
<name>A0A3A4KFK2_9NOCA</name>
<dbReference type="EMBL" id="QZFU01000033">
    <property type="protein sequence ID" value="RJO71408.1"/>
    <property type="molecule type" value="Genomic_DNA"/>
</dbReference>